<evidence type="ECO:0000256" key="5">
    <source>
        <dbReference type="ARBA" id="ARBA00022502"/>
    </source>
</evidence>
<dbReference type="InterPro" id="IPR009447">
    <property type="entry name" value="PIGW/GWT1"/>
</dbReference>
<keyword evidence="6 9" id="KW-0812">Transmembrane</keyword>
<comment type="pathway">
    <text evidence="2">Glycolipid biosynthesis; glycosylphosphatidylinositol-anchor biosynthesis.</text>
</comment>
<evidence type="ECO:0000313" key="11">
    <source>
        <dbReference type="Proteomes" id="UP000011081"/>
    </source>
</evidence>
<dbReference type="GO" id="GO:0072659">
    <property type="term" value="P:protein localization to plasma membrane"/>
    <property type="evidence" value="ECO:0007669"/>
    <property type="project" value="TreeGrafter"/>
</dbReference>
<evidence type="ECO:0000256" key="9">
    <source>
        <dbReference type="SAM" id="Phobius"/>
    </source>
</evidence>
<dbReference type="GO" id="GO:0032216">
    <property type="term" value="F:glucosaminyl-phosphatidylinositol O-acyltransferase activity"/>
    <property type="evidence" value="ECO:0007669"/>
    <property type="project" value="TreeGrafter"/>
</dbReference>
<dbReference type="AlphaFoldDB" id="L2GTU4"/>
<dbReference type="Proteomes" id="UP000011081">
    <property type="component" value="Unassembled WGS sequence"/>
</dbReference>
<dbReference type="InParanoid" id="L2GTU4"/>
<keyword evidence="8 9" id="KW-0472">Membrane</keyword>
<dbReference type="HOGENOM" id="CLU_706360_0_0_1"/>
<keyword evidence="5" id="KW-0337">GPI-anchor biosynthesis</keyword>
<evidence type="ECO:0000256" key="1">
    <source>
        <dbReference type="ARBA" id="ARBA00004141"/>
    </source>
</evidence>
<feature type="transmembrane region" description="Helical" evidence="9">
    <location>
        <begin position="364"/>
        <end position="384"/>
    </location>
</feature>
<protein>
    <recommendedName>
        <fullName evidence="4">GPI-anchored wall transfer protein 1</fullName>
    </recommendedName>
</protein>
<evidence type="ECO:0000256" key="2">
    <source>
        <dbReference type="ARBA" id="ARBA00004687"/>
    </source>
</evidence>
<dbReference type="OrthoDB" id="15270at2759"/>
<dbReference type="EMBL" id="GL877442">
    <property type="protein sequence ID" value="ELA46515.1"/>
    <property type="molecule type" value="Genomic_DNA"/>
</dbReference>
<comment type="subcellular location">
    <subcellularLocation>
        <location evidence="1">Membrane</location>
        <topology evidence="1">Multi-pass membrane protein</topology>
    </subcellularLocation>
</comment>
<feature type="transmembrane region" description="Helical" evidence="9">
    <location>
        <begin position="42"/>
        <end position="64"/>
    </location>
</feature>
<feature type="transmembrane region" description="Helical" evidence="9">
    <location>
        <begin position="171"/>
        <end position="194"/>
    </location>
</feature>
<dbReference type="VEuPathDB" id="MicrosporidiaDB:VCUG_02007"/>
<keyword evidence="11" id="KW-1185">Reference proteome</keyword>
<name>L2GTU4_VAVCU</name>
<dbReference type="Pfam" id="PF06423">
    <property type="entry name" value="GWT1"/>
    <property type="match status" value="1"/>
</dbReference>
<feature type="transmembrane region" description="Helical" evidence="9">
    <location>
        <begin position="238"/>
        <end position="256"/>
    </location>
</feature>
<dbReference type="OMA" id="LIEGYKC"/>
<keyword evidence="7 9" id="KW-1133">Transmembrane helix</keyword>
<dbReference type="GeneID" id="19879876"/>
<dbReference type="FunCoup" id="L2GTU4">
    <property type="interactions" value="39"/>
</dbReference>
<dbReference type="GO" id="GO:0016020">
    <property type="term" value="C:membrane"/>
    <property type="evidence" value="ECO:0007669"/>
    <property type="project" value="UniProtKB-SubCell"/>
</dbReference>
<evidence type="ECO:0000256" key="4">
    <source>
        <dbReference type="ARBA" id="ARBA00014495"/>
    </source>
</evidence>
<comment type="similarity">
    <text evidence="3">Belongs to the PIGW family.</text>
</comment>
<evidence type="ECO:0000256" key="3">
    <source>
        <dbReference type="ARBA" id="ARBA00007559"/>
    </source>
</evidence>
<dbReference type="RefSeq" id="XP_008075021.1">
    <property type="nucleotide sequence ID" value="XM_008076830.1"/>
</dbReference>
<feature type="transmembrane region" description="Helical" evidence="9">
    <location>
        <begin position="298"/>
        <end position="315"/>
    </location>
</feature>
<evidence type="ECO:0000256" key="8">
    <source>
        <dbReference type="ARBA" id="ARBA00023136"/>
    </source>
</evidence>
<evidence type="ECO:0000256" key="7">
    <source>
        <dbReference type="ARBA" id="ARBA00022989"/>
    </source>
</evidence>
<accession>L2GTU4</accession>
<dbReference type="GO" id="GO:0005783">
    <property type="term" value="C:endoplasmic reticulum"/>
    <property type="evidence" value="ECO:0007669"/>
    <property type="project" value="TreeGrafter"/>
</dbReference>
<proteinExistence type="inferred from homology"/>
<sequence length="391" mass="44562">MFKKEIETFLVIAATIYPCILRKGIGASSNLFVDLISLILPQYLVLLDYKLVYVLVIVVLTPFVKRSNLFKGTTGLSKRRRVMRTLQTAITVNCIVINILENAGVLSDRFRSTIFYGISLGDLCKSSVVLIEGYKCARKANNSIYQRFILSLMAGTVICFVNIIMGTKHDITQYGANINFFLVLSCSYILFMVFRSKHNFKLALSLMIVQEYYLRVGRLDEIIFSEKRTGWLMRNKEGLNAILPTLVMFLFSSYIGRKMTNRKATLQGILTTFFVTCLFVVSYGYSNGMSSASRRLGNLSYTMLSLSLFFGQYMGLYVADYFFPLILTDLQLFIGHHMILLVFMSEVLKMIITDLEVGIHARNAYPCISNFLLLSSFIVIFYLFRLCAKPK</sequence>
<reference evidence="11" key="1">
    <citation type="submission" date="2011-03" db="EMBL/GenBank/DDBJ databases">
        <title>The genome sequence of Vavraia culicis strain floridensis.</title>
        <authorList>
            <consortium name="The Broad Institute Genome Sequencing Platform"/>
            <person name="Cuomo C."/>
            <person name="Becnel J."/>
            <person name="Sanscrainte N."/>
            <person name="Young S.K."/>
            <person name="Zeng Q."/>
            <person name="Gargeya S."/>
            <person name="Fitzgerald M."/>
            <person name="Haas B."/>
            <person name="Abouelleil A."/>
            <person name="Alvarado L."/>
            <person name="Arachchi H.M."/>
            <person name="Berlin A."/>
            <person name="Chapman S.B."/>
            <person name="Gearin G."/>
            <person name="Goldberg J."/>
            <person name="Griggs A."/>
            <person name="Gujja S."/>
            <person name="Hansen M."/>
            <person name="Heiman D."/>
            <person name="Howarth C."/>
            <person name="Larimer J."/>
            <person name="Lui A."/>
            <person name="MacDonald P.J.P."/>
            <person name="McCowen C."/>
            <person name="Montmayeur A."/>
            <person name="Murphy C."/>
            <person name="Neiman D."/>
            <person name="Pearson M."/>
            <person name="Priest M."/>
            <person name="Roberts A."/>
            <person name="Saif S."/>
            <person name="Shea T."/>
            <person name="Sisk P."/>
            <person name="Stolte C."/>
            <person name="Sykes S."/>
            <person name="Wortman J."/>
            <person name="Nusbaum C."/>
            <person name="Birren B."/>
        </authorList>
    </citation>
    <scope>NUCLEOTIDE SEQUENCE [LARGE SCALE GENOMIC DNA]</scope>
    <source>
        <strain evidence="11">floridensis</strain>
    </source>
</reference>
<feature type="transmembrane region" description="Helical" evidence="9">
    <location>
        <begin position="268"/>
        <end position="286"/>
    </location>
</feature>
<evidence type="ECO:0000256" key="6">
    <source>
        <dbReference type="ARBA" id="ARBA00022692"/>
    </source>
</evidence>
<dbReference type="UniPathway" id="UPA00196"/>
<dbReference type="PANTHER" id="PTHR20661:SF0">
    <property type="entry name" value="PHOSPHATIDYLINOSITOL-GLYCAN BIOSYNTHESIS CLASS W PROTEIN"/>
    <property type="match status" value="1"/>
</dbReference>
<organism evidence="10 11">
    <name type="scientific">Vavraia culicis (isolate floridensis)</name>
    <name type="common">Microsporidian parasite</name>
    <dbReference type="NCBI Taxonomy" id="948595"/>
    <lineage>
        <taxon>Eukaryota</taxon>
        <taxon>Fungi</taxon>
        <taxon>Fungi incertae sedis</taxon>
        <taxon>Microsporidia</taxon>
        <taxon>Pleistophoridae</taxon>
        <taxon>Vavraia</taxon>
    </lineage>
</organism>
<gene>
    <name evidence="10" type="ORF">VCUG_02007</name>
</gene>
<dbReference type="STRING" id="948595.L2GTU4"/>
<dbReference type="GO" id="GO:0006506">
    <property type="term" value="P:GPI anchor biosynthetic process"/>
    <property type="evidence" value="ECO:0007669"/>
    <property type="project" value="UniProtKB-UniPathway"/>
</dbReference>
<evidence type="ECO:0000313" key="10">
    <source>
        <dbReference type="EMBL" id="ELA46515.1"/>
    </source>
</evidence>
<dbReference type="PANTHER" id="PTHR20661">
    <property type="entry name" value="PHOSPHATIDYLINOSITOL-GLYCAN BIOSYNTHESIS CLASS W PROTEIN"/>
    <property type="match status" value="1"/>
</dbReference>
<feature type="transmembrane region" description="Helical" evidence="9">
    <location>
        <begin position="144"/>
        <end position="165"/>
    </location>
</feature>